<evidence type="ECO:0000259" key="5">
    <source>
        <dbReference type="Pfam" id="PF13407"/>
    </source>
</evidence>
<dbReference type="Proteomes" id="UP000228921">
    <property type="component" value="Unassembled WGS sequence"/>
</dbReference>
<comment type="caution">
    <text evidence="6">The sequence shown here is derived from an EMBL/GenBank/DDBJ whole genome shotgun (WGS) entry which is preliminary data.</text>
</comment>
<feature type="chain" id="PRO_5015006269" description="Periplasmic binding protein domain-containing protein" evidence="4">
    <location>
        <begin position="26"/>
        <end position="357"/>
    </location>
</feature>
<keyword evidence="3 4" id="KW-0732">Signal</keyword>
<dbReference type="Pfam" id="PF13407">
    <property type="entry name" value="Peripla_BP_4"/>
    <property type="match status" value="1"/>
</dbReference>
<reference evidence="6 7" key="1">
    <citation type="submission" date="2017-11" db="EMBL/GenBank/DDBJ databases">
        <title>Evolution of Phototrophy in the Chloroflexi Phylum Driven by Horizontal Gene Transfer.</title>
        <authorList>
            <person name="Ward L.M."/>
            <person name="Hemp J."/>
            <person name="Shih P.M."/>
            <person name="Mcglynn S.E."/>
            <person name="Fischer W."/>
        </authorList>
    </citation>
    <scope>NUCLEOTIDE SEQUENCE [LARGE SCALE GENOMIC DNA]</scope>
    <source>
        <strain evidence="6">CP2_2F</strain>
    </source>
</reference>
<comment type="similarity">
    <text evidence="2">Belongs to the bacterial solute-binding protein 2 family.</text>
</comment>
<accession>A0A2M8P148</accession>
<dbReference type="InterPro" id="IPR025997">
    <property type="entry name" value="SBP_2_dom"/>
</dbReference>
<comment type="subcellular location">
    <subcellularLocation>
        <location evidence="1">Cell envelope</location>
    </subcellularLocation>
</comment>
<evidence type="ECO:0000256" key="3">
    <source>
        <dbReference type="ARBA" id="ARBA00022729"/>
    </source>
</evidence>
<evidence type="ECO:0000313" key="6">
    <source>
        <dbReference type="EMBL" id="PJF31277.1"/>
    </source>
</evidence>
<evidence type="ECO:0000256" key="2">
    <source>
        <dbReference type="ARBA" id="ARBA00007639"/>
    </source>
</evidence>
<evidence type="ECO:0000256" key="1">
    <source>
        <dbReference type="ARBA" id="ARBA00004196"/>
    </source>
</evidence>
<dbReference type="InterPro" id="IPR028082">
    <property type="entry name" value="Peripla_BP_I"/>
</dbReference>
<evidence type="ECO:0000256" key="4">
    <source>
        <dbReference type="SAM" id="SignalP"/>
    </source>
</evidence>
<gene>
    <name evidence="6" type="ORF">CUN51_05270</name>
</gene>
<dbReference type="PANTHER" id="PTHR46847:SF1">
    <property type="entry name" value="D-ALLOSE-BINDING PERIPLASMIC PROTEIN-RELATED"/>
    <property type="match status" value="1"/>
</dbReference>
<dbReference type="GO" id="GO:0030246">
    <property type="term" value="F:carbohydrate binding"/>
    <property type="evidence" value="ECO:0007669"/>
    <property type="project" value="UniProtKB-ARBA"/>
</dbReference>
<dbReference type="AlphaFoldDB" id="A0A2M8P148"/>
<feature type="domain" description="Periplasmic binding protein" evidence="5">
    <location>
        <begin position="32"/>
        <end position="297"/>
    </location>
</feature>
<dbReference type="CDD" id="cd06324">
    <property type="entry name" value="PBP1_ABC_sugar_binding-like"/>
    <property type="match status" value="1"/>
</dbReference>
<dbReference type="Gene3D" id="3.40.50.2300">
    <property type="match status" value="2"/>
</dbReference>
<protein>
    <recommendedName>
        <fullName evidence="5">Periplasmic binding protein domain-containing protein</fullName>
    </recommendedName>
</protein>
<dbReference type="GO" id="GO:0030313">
    <property type="term" value="C:cell envelope"/>
    <property type="evidence" value="ECO:0007669"/>
    <property type="project" value="UniProtKB-SubCell"/>
</dbReference>
<proteinExistence type="inferred from homology"/>
<dbReference type="EMBL" id="PGTK01000004">
    <property type="protein sequence ID" value="PJF31277.1"/>
    <property type="molecule type" value="Genomic_DNA"/>
</dbReference>
<dbReference type="SUPFAM" id="SSF53822">
    <property type="entry name" value="Periplasmic binding protein-like I"/>
    <property type="match status" value="1"/>
</dbReference>
<sequence>MGKKFVTFLVLMALVLVSAVGVTQAQEKKFTIGVTVPTLDAQFWNRYVDFIREGAEVFGIEIVLVNADNKPDQLFKGVEDLIARGVDGLIHVPYWESGLKTLTDTLAANIPVIMTDVYIPGIDPQSPDFPNYIAFVGPSDEEAGYAMAKALFEAMEPNEQGEKVVGVVDGTPGTTVAIDRRKGFDKALAETPGVRLAGAVNGNFVRDTSQTAFESLYQGNPDIKGVWAANGGTATGVMAALRNAGKVPGKDVLVVAMDLNPENVDAVEAGELLFDIGGHWLQGGFALVLMYDYLNGKPVPADEANVKLSLLPLTKDTVEQFRKDFPNGLPEYDWKERSKVFNPEARATFELRYSTDK</sequence>
<dbReference type="PANTHER" id="PTHR46847">
    <property type="entry name" value="D-ALLOSE-BINDING PERIPLASMIC PROTEIN-RELATED"/>
    <property type="match status" value="1"/>
</dbReference>
<evidence type="ECO:0000313" key="7">
    <source>
        <dbReference type="Proteomes" id="UP000228921"/>
    </source>
</evidence>
<organism evidence="6 7">
    <name type="scientific">Candidatus Thermofonsia Clade 1 bacterium</name>
    <dbReference type="NCBI Taxonomy" id="2364210"/>
    <lineage>
        <taxon>Bacteria</taxon>
        <taxon>Bacillati</taxon>
        <taxon>Chloroflexota</taxon>
        <taxon>Candidatus Thermofontia</taxon>
        <taxon>Candidatus Thermofonsia Clade 1</taxon>
    </lineage>
</organism>
<name>A0A2M8P148_9CHLR</name>
<feature type="signal peptide" evidence="4">
    <location>
        <begin position="1"/>
        <end position="25"/>
    </location>
</feature>